<dbReference type="SUPFAM" id="SSF52540">
    <property type="entry name" value="P-loop containing nucleoside triphosphate hydrolases"/>
    <property type="match status" value="1"/>
</dbReference>
<gene>
    <name evidence="7" type="ORF">EDD74_10380</name>
    <name evidence="6" type="ORF">FAEUMB_24980</name>
</gene>
<dbReference type="Gene3D" id="3.40.50.300">
    <property type="entry name" value="P-loop containing nucleotide triphosphate hydrolases"/>
    <property type="match status" value="1"/>
</dbReference>
<feature type="domain" description="ABC transporter" evidence="5">
    <location>
        <begin position="8"/>
        <end position="243"/>
    </location>
</feature>
<dbReference type="RefSeq" id="WP_116442120.1">
    <property type="nucleotide sequence ID" value="NZ_BHEO01000008.1"/>
</dbReference>
<dbReference type="InterPro" id="IPR003439">
    <property type="entry name" value="ABC_transporter-like_ATP-bd"/>
</dbReference>
<dbReference type="PANTHER" id="PTHR46743:SF2">
    <property type="entry name" value="TEICHOIC ACIDS EXPORT ATP-BINDING PROTEIN TAGH"/>
    <property type="match status" value="1"/>
</dbReference>
<evidence type="ECO:0000259" key="5">
    <source>
        <dbReference type="PROSITE" id="PS50893"/>
    </source>
</evidence>
<dbReference type="Proteomes" id="UP000294613">
    <property type="component" value="Unassembled WGS sequence"/>
</dbReference>
<dbReference type="EMBL" id="BHEO01000008">
    <property type="protein sequence ID" value="GBU05957.1"/>
    <property type="molecule type" value="Genomic_DNA"/>
</dbReference>
<dbReference type="Proteomes" id="UP000702954">
    <property type="component" value="Unassembled WGS sequence"/>
</dbReference>
<comment type="similarity">
    <text evidence="1">Belongs to the ABC transporter superfamily.</text>
</comment>
<evidence type="ECO:0000256" key="2">
    <source>
        <dbReference type="ARBA" id="ARBA00022448"/>
    </source>
</evidence>
<dbReference type="AlphaFoldDB" id="A0A4R3JTK7"/>
<dbReference type="GO" id="GO:0005524">
    <property type="term" value="F:ATP binding"/>
    <property type="evidence" value="ECO:0007669"/>
    <property type="project" value="UniProtKB-KW"/>
</dbReference>
<dbReference type="InterPro" id="IPR015860">
    <property type="entry name" value="ABC_transpr_TagH-like"/>
</dbReference>
<dbReference type="InterPro" id="IPR003593">
    <property type="entry name" value="AAA+_ATPase"/>
</dbReference>
<accession>A0A4R3JTK7</accession>
<proteinExistence type="inferred from homology"/>
<keyword evidence="2" id="KW-0813">Transport</keyword>
<dbReference type="GO" id="GO:0016020">
    <property type="term" value="C:membrane"/>
    <property type="evidence" value="ECO:0007669"/>
    <property type="project" value="InterPro"/>
</dbReference>
<dbReference type="CDD" id="cd03220">
    <property type="entry name" value="ABC_KpsT_Wzt"/>
    <property type="match status" value="1"/>
</dbReference>
<dbReference type="InterPro" id="IPR027417">
    <property type="entry name" value="P-loop_NTPase"/>
</dbReference>
<name>A0A4R3JTK7_9FIRM</name>
<dbReference type="GO" id="GO:0140359">
    <property type="term" value="F:ABC-type transporter activity"/>
    <property type="evidence" value="ECO:0007669"/>
    <property type="project" value="InterPro"/>
</dbReference>
<dbReference type="InterPro" id="IPR050683">
    <property type="entry name" value="Bact_Polysacc_Export_ATP-bd"/>
</dbReference>
<dbReference type="PANTHER" id="PTHR46743">
    <property type="entry name" value="TEICHOIC ACIDS EXPORT ATP-BINDING PROTEIN TAGH"/>
    <property type="match status" value="1"/>
</dbReference>
<reference evidence="6 9" key="1">
    <citation type="journal article" date="2018" name="Int. J. Syst. Evol. Microbiol.">
        <title>Draft Genome Sequence of Faecalimonas umbilicata JCM 30896T, an Acetate-Producing Bacterium Isolated from Human Feces.</title>
        <authorList>
            <person name="Sakamoto M."/>
            <person name="Ikeyama N."/>
            <person name="Yuki M."/>
            <person name="Ohkuma M."/>
        </authorList>
    </citation>
    <scope>NUCLEOTIDE SEQUENCE [LARGE SCALE GENOMIC DNA]</scope>
    <source>
        <strain evidence="6 9">EGH7</strain>
    </source>
</reference>
<organism evidence="7 8">
    <name type="scientific">Faecalimonas umbilicata</name>
    <dbReference type="NCBI Taxonomy" id="1912855"/>
    <lineage>
        <taxon>Bacteria</taxon>
        <taxon>Bacillati</taxon>
        <taxon>Bacillota</taxon>
        <taxon>Clostridia</taxon>
        <taxon>Lachnospirales</taxon>
        <taxon>Lachnospiraceae</taxon>
        <taxon>Faecalimonas</taxon>
    </lineage>
</organism>
<protein>
    <submittedName>
        <fullName evidence="7">Teichoic acid transport system ATP-binding protein</fullName>
    </submittedName>
</protein>
<evidence type="ECO:0000256" key="1">
    <source>
        <dbReference type="ARBA" id="ARBA00005417"/>
    </source>
</evidence>
<evidence type="ECO:0000256" key="3">
    <source>
        <dbReference type="ARBA" id="ARBA00022741"/>
    </source>
</evidence>
<evidence type="ECO:0000313" key="7">
    <source>
        <dbReference type="EMBL" id="TCS69630.1"/>
    </source>
</evidence>
<dbReference type="GO" id="GO:0016887">
    <property type="term" value="F:ATP hydrolysis activity"/>
    <property type="evidence" value="ECO:0007669"/>
    <property type="project" value="InterPro"/>
</dbReference>
<dbReference type="SMART" id="SM00382">
    <property type="entry name" value="AAA"/>
    <property type="match status" value="1"/>
</dbReference>
<evidence type="ECO:0000313" key="6">
    <source>
        <dbReference type="EMBL" id="GBU05957.1"/>
    </source>
</evidence>
<evidence type="ECO:0000256" key="4">
    <source>
        <dbReference type="ARBA" id="ARBA00022840"/>
    </source>
</evidence>
<evidence type="ECO:0000313" key="9">
    <source>
        <dbReference type="Proteomes" id="UP000702954"/>
    </source>
</evidence>
<sequence length="243" mass="27010">MDDRKNAIEVEDVHLSYQCLQAFPLRKSIFSLKKSKVEKYEALRGISFGVKKGEIVGVIGRNGSGKSTLLKAIAGIFAPDQGTITLATPSVSLLSIGVGFQRKLTGRENVMLSGMLLGFSEQQILEKMDEIIEFAEIGSFIDRPVKTYSSGMFSKLAFSITAVLETDIMLIDEILSVGDTKFKKKSYEKMKELIFDKNRTVMIVSHNPDTVRQLCTSVLWIHEGKVRMQGDVETVLEAYEGEA</sequence>
<keyword evidence="9" id="KW-1185">Reference proteome</keyword>
<dbReference type="EMBL" id="SLZV01000003">
    <property type="protein sequence ID" value="TCS69630.1"/>
    <property type="molecule type" value="Genomic_DNA"/>
</dbReference>
<dbReference type="PROSITE" id="PS50893">
    <property type="entry name" value="ABC_TRANSPORTER_2"/>
    <property type="match status" value="1"/>
</dbReference>
<keyword evidence="3" id="KW-0547">Nucleotide-binding</keyword>
<keyword evidence="4 7" id="KW-0067">ATP-binding</keyword>
<dbReference type="PROSITE" id="PS00211">
    <property type="entry name" value="ABC_TRANSPORTER_1"/>
    <property type="match status" value="1"/>
</dbReference>
<comment type="caution">
    <text evidence="7">The sequence shown here is derived from an EMBL/GenBank/DDBJ whole genome shotgun (WGS) entry which is preliminary data.</text>
</comment>
<dbReference type="Pfam" id="PF00005">
    <property type="entry name" value="ABC_tran"/>
    <property type="match status" value="1"/>
</dbReference>
<reference evidence="7 8" key="2">
    <citation type="submission" date="2019-03" db="EMBL/GenBank/DDBJ databases">
        <title>Genomic Encyclopedia of Type Strains, Phase IV (KMG-IV): sequencing the most valuable type-strain genomes for metagenomic binning, comparative biology and taxonomic classification.</title>
        <authorList>
            <person name="Goeker M."/>
        </authorList>
    </citation>
    <scope>NUCLEOTIDE SEQUENCE [LARGE SCALE GENOMIC DNA]</scope>
    <source>
        <strain evidence="7 8">DSM 103426</strain>
    </source>
</reference>
<evidence type="ECO:0000313" key="8">
    <source>
        <dbReference type="Proteomes" id="UP000294613"/>
    </source>
</evidence>
<dbReference type="InterPro" id="IPR017871">
    <property type="entry name" value="ABC_transporter-like_CS"/>
</dbReference>